<keyword evidence="3" id="KW-0489">Methyltransferase</keyword>
<evidence type="ECO:0000256" key="1">
    <source>
        <dbReference type="SAM" id="MobiDB-lite"/>
    </source>
</evidence>
<keyword evidence="3" id="KW-0808">Transferase</keyword>
<dbReference type="RefSeq" id="WP_344865831.1">
    <property type="nucleotide sequence ID" value="NZ_BAAAUT010000077.1"/>
</dbReference>
<feature type="domain" description="Methyltransferase" evidence="2">
    <location>
        <begin position="54"/>
        <end position="144"/>
    </location>
</feature>
<reference evidence="4" key="1">
    <citation type="journal article" date="2019" name="Int. J. Syst. Evol. Microbiol.">
        <title>The Global Catalogue of Microorganisms (GCM) 10K type strain sequencing project: providing services to taxonomists for standard genome sequencing and annotation.</title>
        <authorList>
            <consortium name="The Broad Institute Genomics Platform"/>
            <consortium name="The Broad Institute Genome Sequencing Center for Infectious Disease"/>
            <person name="Wu L."/>
            <person name="Ma J."/>
        </authorList>
    </citation>
    <scope>NUCLEOTIDE SEQUENCE [LARGE SCALE GENOMIC DNA]</scope>
    <source>
        <strain evidence="4">JCM 9373</strain>
    </source>
</reference>
<dbReference type="InterPro" id="IPR029063">
    <property type="entry name" value="SAM-dependent_MTases_sf"/>
</dbReference>
<dbReference type="CDD" id="cd02440">
    <property type="entry name" value="AdoMet_MTases"/>
    <property type="match status" value="1"/>
</dbReference>
<gene>
    <name evidence="3" type="ORF">GCM10010466_62360</name>
</gene>
<organism evidence="3 4">
    <name type="scientific">Planomonospora alba</name>
    <dbReference type="NCBI Taxonomy" id="161354"/>
    <lineage>
        <taxon>Bacteria</taxon>
        <taxon>Bacillati</taxon>
        <taxon>Actinomycetota</taxon>
        <taxon>Actinomycetes</taxon>
        <taxon>Streptosporangiales</taxon>
        <taxon>Streptosporangiaceae</taxon>
        <taxon>Planomonospora</taxon>
    </lineage>
</organism>
<evidence type="ECO:0000313" key="3">
    <source>
        <dbReference type="EMBL" id="GAA3162950.1"/>
    </source>
</evidence>
<comment type="caution">
    <text evidence="3">The sequence shown here is derived from an EMBL/GenBank/DDBJ whole genome shotgun (WGS) entry which is preliminary data.</text>
</comment>
<dbReference type="EMBL" id="BAAAUT010000077">
    <property type="protein sequence ID" value="GAA3162950.1"/>
    <property type="molecule type" value="Genomic_DNA"/>
</dbReference>
<feature type="compositionally biased region" description="Gly residues" evidence="1">
    <location>
        <begin position="213"/>
        <end position="224"/>
    </location>
</feature>
<name>A0ABP6P0L0_9ACTN</name>
<feature type="region of interest" description="Disordered" evidence="1">
    <location>
        <begin position="199"/>
        <end position="224"/>
    </location>
</feature>
<evidence type="ECO:0000259" key="2">
    <source>
        <dbReference type="Pfam" id="PF13649"/>
    </source>
</evidence>
<dbReference type="SUPFAM" id="SSF53335">
    <property type="entry name" value="S-adenosyl-L-methionine-dependent methyltransferases"/>
    <property type="match status" value="1"/>
</dbReference>
<dbReference type="GO" id="GO:0008168">
    <property type="term" value="F:methyltransferase activity"/>
    <property type="evidence" value="ECO:0007669"/>
    <property type="project" value="UniProtKB-KW"/>
</dbReference>
<dbReference type="Pfam" id="PF13649">
    <property type="entry name" value="Methyltransf_25"/>
    <property type="match status" value="1"/>
</dbReference>
<keyword evidence="4" id="KW-1185">Reference proteome</keyword>
<sequence>MTDPDFITVTRASYDALAVPYTEFVDGLLEKMPLDRAMLGVFAELVRASGAGPIADVGCGPGRMAAYLHGLGVSVSGIDLSPRMVAIARRAHPHLRFTEGSMSGLDLPDACLGGVLAWYSTIHTPPEHLPETVAEFHRVLAPGGHLLLAFMSGDGSMREAEPYDHKVAPAYRWPLDLLAGLLGGAGFEVAARLLREPEGAEKHPQGYLLARRPGGGAAGAGDSR</sequence>
<dbReference type="GO" id="GO:0032259">
    <property type="term" value="P:methylation"/>
    <property type="evidence" value="ECO:0007669"/>
    <property type="project" value="UniProtKB-KW"/>
</dbReference>
<dbReference type="InterPro" id="IPR041698">
    <property type="entry name" value="Methyltransf_25"/>
</dbReference>
<dbReference type="InterPro" id="IPR050508">
    <property type="entry name" value="Methyltransf_Superfamily"/>
</dbReference>
<evidence type="ECO:0000313" key="4">
    <source>
        <dbReference type="Proteomes" id="UP001500320"/>
    </source>
</evidence>
<dbReference type="PANTHER" id="PTHR42912">
    <property type="entry name" value="METHYLTRANSFERASE"/>
    <property type="match status" value="1"/>
</dbReference>
<proteinExistence type="predicted"/>
<dbReference type="Gene3D" id="3.40.50.150">
    <property type="entry name" value="Vaccinia Virus protein VP39"/>
    <property type="match status" value="1"/>
</dbReference>
<protein>
    <submittedName>
        <fullName evidence="3">Class I SAM-dependent methyltransferase</fullName>
    </submittedName>
</protein>
<accession>A0ABP6P0L0</accession>
<dbReference type="Proteomes" id="UP001500320">
    <property type="component" value="Unassembled WGS sequence"/>
</dbReference>